<evidence type="ECO:0000256" key="1">
    <source>
        <dbReference type="SAM" id="Coils"/>
    </source>
</evidence>
<accession>A0A0F9AZN6</accession>
<protein>
    <submittedName>
        <fullName evidence="2">Uncharacterized protein</fullName>
    </submittedName>
</protein>
<evidence type="ECO:0000313" key="2">
    <source>
        <dbReference type="EMBL" id="KKL15094.1"/>
    </source>
</evidence>
<gene>
    <name evidence="2" type="ORF">LCGC14_2509040</name>
</gene>
<sequence length="232" mass="25447">MGVEVIPKVEETNIVRQEALTLSDQARSMEVTDQPSYDAAAEFLKSIKAMRKRVANFMDPLIGSIRDSLNKVLDKKKEVEAPLIQAELFLKDSLLAYAEIEKEKEREAQAKAEAEFAKREDERKLREAIEAEKAGAKPKAVERILTQPTTSPAPLVTPTLQQASGISVREVWSAEVTSLMQLVQAVAQGKVPILALTANTTFLNSQARSLKGTMNIPGVRAVCKKSMAAGTR</sequence>
<dbReference type="AlphaFoldDB" id="A0A0F9AZN6"/>
<comment type="caution">
    <text evidence="2">The sequence shown here is derived from an EMBL/GenBank/DDBJ whole genome shotgun (WGS) entry which is preliminary data.</text>
</comment>
<name>A0A0F9AZN6_9ZZZZ</name>
<keyword evidence="1" id="KW-0175">Coiled coil</keyword>
<dbReference type="EMBL" id="LAZR01040197">
    <property type="protein sequence ID" value="KKL15094.1"/>
    <property type="molecule type" value="Genomic_DNA"/>
</dbReference>
<proteinExistence type="predicted"/>
<organism evidence="2">
    <name type="scientific">marine sediment metagenome</name>
    <dbReference type="NCBI Taxonomy" id="412755"/>
    <lineage>
        <taxon>unclassified sequences</taxon>
        <taxon>metagenomes</taxon>
        <taxon>ecological metagenomes</taxon>
    </lineage>
</organism>
<feature type="coiled-coil region" evidence="1">
    <location>
        <begin position="95"/>
        <end position="122"/>
    </location>
</feature>
<reference evidence="2" key="1">
    <citation type="journal article" date="2015" name="Nature">
        <title>Complex archaea that bridge the gap between prokaryotes and eukaryotes.</title>
        <authorList>
            <person name="Spang A."/>
            <person name="Saw J.H."/>
            <person name="Jorgensen S.L."/>
            <person name="Zaremba-Niedzwiedzka K."/>
            <person name="Martijn J."/>
            <person name="Lind A.E."/>
            <person name="van Eijk R."/>
            <person name="Schleper C."/>
            <person name="Guy L."/>
            <person name="Ettema T.J."/>
        </authorList>
    </citation>
    <scope>NUCLEOTIDE SEQUENCE</scope>
</reference>